<dbReference type="Pfam" id="PF20174">
    <property type="entry name" value="DUF6540"/>
    <property type="match status" value="1"/>
</dbReference>
<accession>A0A167V7Y9</accession>
<comment type="caution">
    <text evidence="2">The sequence shown here is derived from an EMBL/GenBank/DDBJ whole genome shotgun (WGS) entry which is preliminary data.</text>
</comment>
<reference evidence="2 3" key="1">
    <citation type="journal article" date="2016" name="Genome Biol. Evol.">
        <title>Divergent and convergent evolution of fungal pathogenicity.</title>
        <authorList>
            <person name="Shang Y."/>
            <person name="Xiao G."/>
            <person name="Zheng P."/>
            <person name="Cen K."/>
            <person name="Zhan S."/>
            <person name="Wang C."/>
        </authorList>
    </citation>
    <scope>NUCLEOTIDE SEQUENCE [LARGE SCALE GENOMIC DNA]</scope>
    <source>
        <strain evidence="2 3">RCEF 2490</strain>
    </source>
</reference>
<dbReference type="AlphaFoldDB" id="A0A167V7Y9"/>
<organism evidence="2 3">
    <name type="scientific">Moelleriella libera RCEF 2490</name>
    <dbReference type="NCBI Taxonomy" id="1081109"/>
    <lineage>
        <taxon>Eukaryota</taxon>
        <taxon>Fungi</taxon>
        <taxon>Dikarya</taxon>
        <taxon>Ascomycota</taxon>
        <taxon>Pezizomycotina</taxon>
        <taxon>Sordariomycetes</taxon>
        <taxon>Hypocreomycetidae</taxon>
        <taxon>Hypocreales</taxon>
        <taxon>Clavicipitaceae</taxon>
        <taxon>Moelleriella</taxon>
    </lineage>
</organism>
<evidence type="ECO:0000256" key="1">
    <source>
        <dbReference type="SAM" id="MobiDB-lite"/>
    </source>
</evidence>
<dbReference type="EMBL" id="AZGY01000041">
    <property type="protein sequence ID" value="KZZ87175.1"/>
    <property type="molecule type" value="Genomic_DNA"/>
</dbReference>
<evidence type="ECO:0000313" key="2">
    <source>
        <dbReference type="EMBL" id="KZZ87175.1"/>
    </source>
</evidence>
<protein>
    <submittedName>
        <fullName evidence="2">Uncharacterized protein</fullName>
    </submittedName>
</protein>
<keyword evidence="3" id="KW-1185">Reference proteome</keyword>
<evidence type="ECO:0000313" key="3">
    <source>
        <dbReference type="Proteomes" id="UP000078544"/>
    </source>
</evidence>
<name>A0A167V7Y9_9HYPO</name>
<dbReference type="Proteomes" id="UP000078544">
    <property type="component" value="Unassembled WGS sequence"/>
</dbReference>
<proteinExistence type="predicted"/>
<gene>
    <name evidence="2" type="ORF">AAL_08433</name>
</gene>
<feature type="region of interest" description="Disordered" evidence="1">
    <location>
        <begin position="1"/>
        <end position="28"/>
    </location>
</feature>
<sequence>MAPSHEHAPPPPPPPSGNRRPAEVAAPVPPSVSLNGPAGAFLVELLIYNGFPFKDHWAYFVRSHYNTEFGVLIHATGDVRNGF</sequence>
<dbReference type="InterPro" id="IPR046670">
    <property type="entry name" value="DUF6540"/>
</dbReference>
<dbReference type="OrthoDB" id="2999773at2759"/>
<dbReference type="STRING" id="1081109.A0A167V7Y9"/>